<keyword evidence="1" id="KW-0732">Signal</keyword>
<keyword evidence="3" id="KW-1185">Reference proteome</keyword>
<protein>
    <recommendedName>
        <fullName evidence="4">Secreted protein</fullName>
    </recommendedName>
</protein>
<dbReference type="Proteomes" id="UP000887013">
    <property type="component" value="Unassembled WGS sequence"/>
</dbReference>
<gene>
    <name evidence="2" type="ORF">NPIL_304541</name>
</gene>
<reference evidence="2" key="1">
    <citation type="submission" date="2020-08" db="EMBL/GenBank/DDBJ databases">
        <title>Multicomponent nature underlies the extraordinary mechanical properties of spider dragline silk.</title>
        <authorList>
            <person name="Kono N."/>
            <person name="Nakamura H."/>
            <person name="Mori M."/>
            <person name="Yoshida Y."/>
            <person name="Ohtoshi R."/>
            <person name="Malay A.D."/>
            <person name="Moran D.A.P."/>
            <person name="Tomita M."/>
            <person name="Numata K."/>
            <person name="Arakawa K."/>
        </authorList>
    </citation>
    <scope>NUCLEOTIDE SEQUENCE</scope>
</reference>
<sequence length="149" mass="17088">MLACHARQVRFRPVQSSFFLLWLASMYYCEMNIGEGSERDREKEPVHRWFSGECSPIHAGGQVRFPADAVRFLSLAPAAFLLRDMNIGRAVNVTRRKNPSHRWFSGRMLACHAGARMIPPMQSGFFLLWLRRPSYCRMNIGRAVNVAGE</sequence>
<evidence type="ECO:0000313" key="2">
    <source>
        <dbReference type="EMBL" id="GFT52101.1"/>
    </source>
</evidence>
<dbReference type="EMBL" id="BMAW01112358">
    <property type="protein sequence ID" value="GFT52101.1"/>
    <property type="molecule type" value="Genomic_DNA"/>
</dbReference>
<evidence type="ECO:0000313" key="3">
    <source>
        <dbReference type="Proteomes" id="UP000887013"/>
    </source>
</evidence>
<dbReference type="AlphaFoldDB" id="A0A8X6TVS4"/>
<accession>A0A8X6TVS4</accession>
<proteinExistence type="predicted"/>
<evidence type="ECO:0008006" key="4">
    <source>
        <dbReference type="Google" id="ProtNLM"/>
    </source>
</evidence>
<feature type="chain" id="PRO_5036485601" description="Secreted protein" evidence="1">
    <location>
        <begin position="30"/>
        <end position="149"/>
    </location>
</feature>
<evidence type="ECO:0000256" key="1">
    <source>
        <dbReference type="SAM" id="SignalP"/>
    </source>
</evidence>
<name>A0A8X6TVS4_NEPPI</name>
<feature type="signal peptide" evidence="1">
    <location>
        <begin position="1"/>
        <end position="29"/>
    </location>
</feature>
<organism evidence="2 3">
    <name type="scientific">Nephila pilipes</name>
    <name type="common">Giant wood spider</name>
    <name type="synonym">Nephila maculata</name>
    <dbReference type="NCBI Taxonomy" id="299642"/>
    <lineage>
        <taxon>Eukaryota</taxon>
        <taxon>Metazoa</taxon>
        <taxon>Ecdysozoa</taxon>
        <taxon>Arthropoda</taxon>
        <taxon>Chelicerata</taxon>
        <taxon>Arachnida</taxon>
        <taxon>Araneae</taxon>
        <taxon>Araneomorphae</taxon>
        <taxon>Entelegynae</taxon>
        <taxon>Araneoidea</taxon>
        <taxon>Nephilidae</taxon>
        <taxon>Nephila</taxon>
    </lineage>
</organism>
<dbReference type="OrthoDB" id="10061218at2759"/>
<comment type="caution">
    <text evidence="2">The sequence shown here is derived from an EMBL/GenBank/DDBJ whole genome shotgun (WGS) entry which is preliminary data.</text>
</comment>